<dbReference type="PANTHER" id="PTHR30547:SF5">
    <property type="entry name" value="NUCLEASE YHCG-RELATED"/>
    <property type="match status" value="1"/>
</dbReference>
<dbReference type="Gene3D" id="3.40.1350.10">
    <property type="match status" value="1"/>
</dbReference>
<feature type="domain" description="YhcG PDDEXK nuclease" evidence="1">
    <location>
        <begin position="215"/>
        <end position="364"/>
    </location>
</feature>
<name>A0ABZ0RGK0_9BACT</name>
<gene>
    <name evidence="3" type="ORF">SH580_17555</name>
</gene>
<feature type="domain" description="YhcG N-terminal" evidence="2">
    <location>
        <begin position="16"/>
        <end position="93"/>
    </location>
</feature>
<organism evidence="3 4">
    <name type="scientific">Coraliomargarita algicola</name>
    <dbReference type="NCBI Taxonomy" id="3092156"/>
    <lineage>
        <taxon>Bacteria</taxon>
        <taxon>Pseudomonadati</taxon>
        <taxon>Verrucomicrobiota</taxon>
        <taxon>Opitutia</taxon>
        <taxon>Puniceicoccales</taxon>
        <taxon>Coraliomargaritaceae</taxon>
        <taxon>Coraliomargarita</taxon>
    </lineage>
</organism>
<sequence>MNLEQLVTELRDLDSSLKRHVAQSANVGLTLRNWLVGAYIVEFEQNGEDRAEYGEKLMPQIAKELSIKGLATRNLEACRLFYHAYPSIPQTLSAKFPSLISDIPQTVPAEFIKSFQSSNLRIPKTASGESRPEFAIPVETLFQSLSFSHFVELLRIDDPLQRAFYEIECIKGGWSVRELKRQIGSLLFERLGLSTDKEKLLRLTAAETTLSQPADIIKNPYIFEFLGLTPKEAFREDDLETALLDHLQDFLLELGGGFCFEDRQKKIRIGARDYFIDLVFYHRKLHCHVLIELKVEPFTHSNAGQLNTYLNYYRKHEMSEGDNPPVGLLLCTDKDHTLVEYALGGMDENLFVSSYKVALPERAKLEAFLRKEINATPLTDAT</sequence>
<reference evidence="3 4" key="1">
    <citation type="submission" date="2023-11" db="EMBL/GenBank/DDBJ databases">
        <title>Coraliomargarita sp. nov., isolated from marine algae.</title>
        <authorList>
            <person name="Lee J.K."/>
            <person name="Baek J.H."/>
            <person name="Kim J.M."/>
            <person name="Choi D.G."/>
            <person name="Jeon C.O."/>
        </authorList>
    </citation>
    <scope>NUCLEOTIDE SEQUENCE [LARGE SCALE GENOMIC DNA]</scope>
    <source>
        <strain evidence="3 4">J2-16</strain>
    </source>
</reference>
<accession>A0ABZ0RGK0</accession>
<dbReference type="InterPro" id="IPR041527">
    <property type="entry name" value="YhcG_N"/>
</dbReference>
<dbReference type="Pfam" id="PF06250">
    <property type="entry name" value="YhcG_C"/>
    <property type="match status" value="1"/>
</dbReference>
<evidence type="ECO:0000259" key="1">
    <source>
        <dbReference type="Pfam" id="PF06250"/>
    </source>
</evidence>
<feature type="domain" description="YhcG N-terminal" evidence="2">
    <location>
        <begin position="99"/>
        <end position="190"/>
    </location>
</feature>
<proteinExistence type="predicted"/>
<dbReference type="PANTHER" id="PTHR30547">
    <property type="entry name" value="UNCHARACTERIZED PROTEIN YHCG-RELATED"/>
    <property type="match status" value="1"/>
</dbReference>
<dbReference type="Pfam" id="PF17761">
    <property type="entry name" value="DUF1016_N"/>
    <property type="match status" value="2"/>
</dbReference>
<dbReference type="EMBL" id="CP138858">
    <property type="protein sequence ID" value="WPJ95231.1"/>
    <property type="molecule type" value="Genomic_DNA"/>
</dbReference>
<evidence type="ECO:0000313" key="3">
    <source>
        <dbReference type="EMBL" id="WPJ95231.1"/>
    </source>
</evidence>
<dbReference type="RefSeq" id="WP_319832124.1">
    <property type="nucleotide sequence ID" value="NZ_CP138858.1"/>
</dbReference>
<evidence type="ECO:0000313" key="4">
    <source>
        <dbReference type="Proteomes" id="UP001324993"/>
    </source>
</evidence>
<dbReference type="InterPro" id="IPR011856">
    <property type="entry name" value="tRNA_endonuc-like_dom_sf"/>
</dbReference>
<protein>
    <submittedName>
        <fullName evidence="3">PDDEXK nuclease domain-containing protein</fullName>
    </submittedName>
</protein>
<keyword evidence="4" id="KW-1185">Reference proteome</keyword>
<evidence type="ECO:0000259" key="2">
    <source>
        <dbReference type="Pfam" id="PF17761"/>
    </source>
</evidence>
<dbReference type="InterPro" id="IPR009362">
    <property type="entry name" value="YhcG_C"/>
</dbReference>
<dbReference type="Proteomes" id="UP001324993">
    <property type="component" value="Chromosome"/>
</dbReference>
<dbReference type="InterPro" id="IPR053148">
    <property type="entry name" value="PD-DEXK-like_domain"/>
</dbReference>